<dbReference type="EMBL" id="JNFP01000004">
    <property type="protein sequence ID" value="KIA66033.1"/>
    <property type="molecule type" value="Genomic_DNA"/>
</dbReference>
<dbReference type="InterPro" id="IPR009057">
    <property type="entry name" value="Homeodomain-like_sf"/>
</dbReference>
<dbReference type="PANTHER" id="PTHR43130:SF3">
    <property type="entry name" value="HTH-TYPE TRANSCRIPTIONAL REGULATOR RV1931C"/>
    <property type="match status" value="1"/>
</dbReference>
<dbReference type="Pfam" id="PF12833">
    <property type="entry name" value="HTH_18"/>
    <property type="match status" value="1"/>
</dbReference>
<dbReference type="InterPro" id="IPR018062">
    <property type="entry name" value="HTH_AraC-typ_CS"/>
</dbReference>
<sequence>MTHRVGVLVFDQVTLLDVTGPVEVLHTAGVDHLYESVLISARGGLITTAANITLATTAVADVDAIDTLIVPGSGSLAYAPIDDEILGTTSLLADLASRVAAVCTGAFVLAELGFLDDRRATTHWRQAPILARRYPRIEVVPDALHIRDGRYLTSAGVSAGIDMALALVEHDHGPDVARAIARELVVFMQRPGGQSQFSAALDSPRPRTATLRAALDAVLADPAATHSLDTLAAATALSTRQLTRLFHAELGTTPARWIERTRLDRAQQLLLEGHTITAAARRSGLGSDETLRRVFARHLGITPTEFKRRFATTRAEAR</sequence>
<dbReference type="Pfam" id="PF01965">
    <property type="entry name" value="DJ-1_PfpI"/>
    <property type="match status" value="1"/>
</dbReference>
<comment type="caution">
    <text evidence="5">The sequence shown here is derived from an EMBL/GenBank/DDBJ whole genome shotgun (WGS) entry which is preliminary data.</text>
</comment>
<dbReference type="InterPro" id="IPR018060">
    <property type="entry name" value="HTH_AraC"/>
</dbReference>
<reference evidence="5 6" key="1">
    <citation type="journal article" date="2014" name="Int. J. Syst. Evol. Microbiol.">
        <title>Nocardia vulneris sp. nov., isolated from wounds of human patients in North America.</title>
        <authorList>
            <person name="Lasker B.A."/>
            <person name="Bell M."/>
            <person name="Klenk H.P."/>
            <person name="Sproer C."/>
            <person name="Schumann C."/>
            <person name="Schumann P."/>
            <person name="Brown J.M."/>
        </authorList>
    </citation>
    <scope>NUCLEOTIDE SEQUENCE [LARGE SCALE GENOMIC DNA]</scope>
    <source>
        <strain evidence="5 6">W9851</strain>
    </source>
</reference>
<evidence type="ECO:0000256" key="1">
    <source>
        <dbReference type="ARBA" id="ARBA00023015"/>
    </source>
</evidence>
<accession>A0ABR4ZKV0</accession>
<evidence type="ECO:0000313" key="6">
    <source>
        <dbReference type="Proteomes" id="UP000031364"/>
    </source>
</evidence>
<protein>
    <submittedName>
        <fullName evidence="5">AraC family transcriptional regulator</fullName>
    </submittedName>
</protein>
<evidence type="ECO:0000256" key="3">
    <source>
        <dbReference type="ARBA" id="ARBA00023163"/>
    </source>
</evidence>
<evidence type="ECO:0000256" key="2">
    <source>
        <dbReference type="ARBA" id="ARBA00023125"/>
    </source>
</evidence>
<dbReference type="SUPFAM" id="SSF46689">
    <property type="entry name" value="Homeodomain-like"/>
    <property type="match status" value="2"/>
</dbReference>
<dbReference type="SUPFAM" id="SSF52317">
    <property type="entry name" value="Class I glutamine amidotransferase-like"/>
    <property type="match status" value="1"/>
</dbReference>
<feature type="domain" description="HTH araC/xylS-type" evidence="4">
    <location>
        <begin position="209"/>
        <end position="309"/>
    </location>
</feature>
<evidence type="ECO:0000259" key="4">
    <source>
        <dbReference type="PROSITE" id="PS01124"/>
    </source>
</evidence>
<dbReference type="PANTHER" id="PTHR43130">
    <property type="entry name" value="ARAC-FAMILY TRANSCRIPTIONAL REGULATOR"/>
    <property type="match status" value="1"/>
</dbReference>
<dbReference type="PROSITE" id="PS00041">
    <property type="entry name" value="HTH_ARAC_FAMILY_1"/>
    <property type="match status" value="1"/>
</dbReference>
<keyword evidence="6" id="KW-1185">Reference proteome</keyword>
<keyword evidence="1" id="KW-0805">Transcription regulation</keyword>
<keyword evidence="3" id="KW-0804">Transcription</keyword>
<dbReference type="Gene3D" id="3.40.50.880">
    <property type="match status" value="1"/>
</dbReference>
<proteinExistence type="predicted"/>
<evidence type="ECO:0000313" key="5">
    <source>
        <dbReference type="EMBL" id="KIA66033.1"/>
    </source>
</evidence>
<name>A0ABR4ZKV0_9NOCA</name>
<dbReference type="CDD" id="cd03137">
    <property type="entry name" value="GATase1_AraC_1"/>
    <property type="match status" value="1"/>
</dbReference>
<dbReference type="Gene3D" id="1.10.10.60">
    <property type="entry name" value="Homeodomain-like"/>
    <property type="match status" value="1"/>
</dbReference>
<dbReference type="PROSITE" id="PS01124">
    <property type="entry name" value="HTH_ARAC_FAMILY_2"/>
    <property type="match status" value="1"/>
</dbReference>
<gene>
    <name evidence="5" type="ORF">FG87_04270</name>
</gene>
<dbReference type="Proteomes" id="UP000031364">
    <property type="component" value="Unassembled WGS sequence"/>
</dbReference>
<dbReference type="InterPro" id="IPR002818">
    <property type="entry name" value="DJ-1/PfpI"/>
</dbReference>
<dbReference type="InterPro" id="IPR052158">
    <property type="entry name" value="INH-QAR"/>
</dbReference>
<dbReference type="SMART" id="SM00342">
    <property type="entry name" value="HTH_ARAC"/>
    <property type="match status" value="1"/>
</dbReference>
<dbReference type="RefSeq" id="WP_043664940.1">
    <property type="nucleotide sequence ID" value="NZ_BDCI01000002.1"/>
</dbReference>
<keyword evidence="2" id="KW-0238">DNA-binding</keyword>
<dbReference type="InterPro" id="IPR029062">
    <property type="entry name" value="Class_I_gatase-like"/>
</dbReference>
<organism evidence="5 6">
    <name type="scientific">Nocardia vulneris</name>
    <dbReference type="NCBI Taxonomy" id="1141657"/>
    <lineage>
        <taxon>Bacteria</taxon>
        <taxon>Bacillati</taxon>
        <taxon>Actinomycetota</taxon>
        <taxon>Actinomycetes</taxon>
        <taxon>Mycobacteriales</taxon>
        <taxon>Nocardiaceae</taxon>
        <taxon>Nocardia</taxon>
    </lineage>
</organism>